<evidence type="ECO:0000313" key="2">
    <source>
        <dbReference type="EMBL" id="PRI12521.1"/>
    </source>
</evidence>
<evidence type="ECO:0000256" key="1">
    <source>
        <dbReference type="SAM" id="MobiDB-lite"/>
    </source>
</evidence>
<sequence>MNTDTGFEARWPELFEPLTPQQLGQAIGACWYVLKDGFPLTKETVQRITTLLVDDPQQVAILYAPYTEAEDAKYEDLAERAERGELRSIPGTARRGPKAAEDAQGLLREAGYDPTTKD</sequence>
<accession>A0A2S9QSF6</accession>
<organism evidence="2 3">
    <name type="scientific">Leucobacter massiliensis</name>
    <dbReference type="NCBI Taxonomy" id="1686285"/>
    <lineage>
        <taxon>Bacteria</taxon>
        <taxon>Bacillati</taxon>
        <taxon>Actinomycetota</taxon>
        <taxon>Actinomycetes</taxon>
        <taxon>Micrococcales</taxon>
        <taxon>Microbacteriaceae</taxon>
        <taxon>Leucobacter</taxon>
    </lineage>
</organism>
<name>A0A2S9QSF6_9MICO</name>
<evidence type="ECO:0000313" key="3">
    <source>
        <dbReference type="Proteomes" id="UP000238650"/>
    </source>
</evidence>
<dbReference type="RefSeq" id="WP_105803997.1">
    <property type="nucleotide sequence ID" value="NZ_MWZD01000011.1"/>
</dbReference>
<gene>
    <name evidence="2" type="ORF">B4915_00995</name>
</gene>
<dbReference type="EMBL" id="MWZD01000011">
    <property type="protein sequence ID" value="PRI12521.1"/>
    <property type="molecule type" value="Genomic_DNA"/>
</dbReference>
<dbReference type="OrthoDB" id="4578598at2"/>
<proteinExistence type="predicted"/>
<reference evidence="2 3" key="1">
    <citation type="journal article" date="2017" name="New Microbes New Infect">
        <title>Genome sequence of 'Leucobacter massiliensis' sp. nov. isolated from human pharynx after travel to the 2014 Hajj.</title>
        <authorList>
            <person name="Leangapichart T."/>
            <person name="Gautret P."/>
            <person name="Nguyen T.T."/>
            <person name="Armstrong N."/>
            <person name="Rolain J.M."/>
        </authorList>
    </citation>
    <scope>NUCLEOTIDE SEQUENCE [LARGE SCALE GENOMIC DNA]</scope>
    <source>
        <strain evidence="2 3">122RC15</strain>
    </source>
</reference>
<dbReference type="AlphaFoldDB" id="A0A2S9QSF6"/>
<comment type="caution">
    <text evidence="2">The sequence shown here is derived from an EMBL/GenBank/DDBJ whole genome shotgun (WGS) entry which is preliminary data.</text>
</comment>
<dbReference type="Proteomes" id="UP000238650">
    <property type="component" value="Unassembled WGS sequence"/>
</dbReference>
<protein>
    <submittedName>
        <fullName evidence="2">Uncharacterized protein</fullName>
    </submittedName>
</protein>
<feature type="region of interest" description="Disordered" evidence="1">
    <location>
        <begin position="80"/>
        <end position="118"/>
    </location>
</feature>
<keyword evidence="3" id="KW-1185">Reference proteome</keyword>